<dbReference type="Proteomes" id="UP000596035">
    <property type="component" value="Chromosome"/>
</dbReference>
<keyword evidence="4" id="KW-0067">ATP-binding</keyword>
<dbReference type="PANTHER" id="PTHR39560">
    <property type="entry name" value="PROTEIN ADENYLYLTRANSFERASE FIC-RELATED"/>
    <property type="match status" value="1"/>
</dbReference>
<dbReference type="Proteomes" id="UP000196710">
    <property type="component" value="Chromosome"/>
</dbReference>
<dbReference type="PANTHER" id="PTHR39560:SF1">
    <property type="entry name" value="PROTEIN ADENYLYLTRANSFERASE FIC-RELATED"/>
    <property type="match status" value="1"/>
</dbReference>
<evidence type="ECO:0000256" key="2">
    <source>
        <dbReference type="ARBA" id="ARBA00022695"/>
    </source>
</evidence>
<proteinExistence type="predicted"/>
<dbReference type="RefSeq" id="WP_066540524.1">
    <property type="nucleotide sequence ID" value="NZ_CAQHGX010000012.1"/>
</dbReference>
<sequence>MAKADPIKGSLDFVHLQNIHRYIFEDIYSWAGELRQVDISKGNQFCLCQHLQTYGERVFSELRAGQFLIGAAKGNEFFLGLGLEAA</sequence>
<evidence type="ECO:0000256" key="3">
    <source>
        <dbReference type="ARBA" id="ARBA00022741"/>
    </source>
</evidence>
<dbReference type="GO" id="GO:0005524">
    <property type="term" value="F:ATP binding"/>
    <property type="evidence" value="ECO:0007669"/>
    <property type="project" value="UniProtKB-KW"/>
</dbReference>
<evidence type="ECO:0000256" key="6">
    <source>
        <dbReference type="ARBA" id="ARBA00047939"/>
    </source>
</evidence>
<dbReference type="GO" id="GO:0051302">
    <property type="term" value="P:regulation of cell division"/>
    <property type="evidence" value="ECO:0007669"/>
    <property type="project" value="TreeGrafter"/>
</dbReference>
<keyword evidence="1" id="KW-0808">Transferase</keyword>
<dbReference type="SUPFAM" id="SSF140931">
    <property type="entry name" value="Fic-like"/>
    <property type="match status" value="1"/>
</dbReference>
<dbReference type="EC" id="2.7.7.108" evidence="5"/>
<reference evidence="10" key="2">
    <citation type="submission" date="2017-05" db="EMBL/GenBank/DDBJ databases">
        <title>Improved OligoMM genomes.</title>
        <authorList>
            <person name="Garzetti D."/>
        </authorList>
    </citation>
    <scope>NUCLEOTIDE SEQUENCE [LARGE SCALE GENOMIC DNA]</scope>
    <source>
        <strain evidence="10">KB18</strain>
    </source>
</reference>
<reference evidence="9 11" key="3">
    <citation type="submission" date="2020-11" db="EMBL/GenBank/DDBJ databases">
        <title>Closed and high quality bacterial genomes of the OMM12 community.</title>
        <authorList>
            <person name="Marbouty M."/>
            <person name="Lamy-Besnier Q."/>
            <person name="Debarbieux L."/>
            <person name="Koszul R."/>
        </authorList>
    </citation>
    <scope>NUCLEOTIDE SEQUENCE [LARGE SCALE GENOMIC DNA]</scope>
    <source>
        <strain evidence="9 11">KB18</strain>
    </source>
</reference>
<evidence type="ECO:0000256" key="4">
    <source>
        <dbReference type="ARBA" id="ARBA00022840"/>
    </source>
</evidence>
<evidence type="ECO:0000313" key="11">
    <source>
        <dbReference type="Proteomes" id="UP000596035"/>
    </source>
</evidence>
<dbReference type="AlphaFoldDB" id="A0A1Z2XS38"/>
<evidence type="ECO:0000313" key="10">
    <source>
        <dbReference type="Proteomes" id="UP000196710"/>
    </source>
</evidence>
<evidence type="ECO:0000256" key="5">
    <source>
        <dbReference type="ARBA" id="ARBA00034531"/>
    </source>
</evidence>
<name>A0A1Z2XS38_9FIRM</name>
<dbReference type="KEGG" id="amur:ADH66_11775"/>
<keyword evidence="10" id="KW-1185">Reference proteome</keyword>
<dbReference type="EMBL" id="CP021422">
    <property type="protein sequence ID" value="ASB41274.1"/>
    <property type="molecule type" value="Genomic_DNA"/>
</dbReference>
<dbReference type="Gene3D" id="1.10.3290.10">
    <property type="entry name" value="Fido-like domain"/>
    <property type="match status" value="1"/>
</dbReference>
<dbReference type="InterPro" id="IPR036597">
    <property type="entry name" value="Fido-like_dom_sf"/>
</dbReference>
<evidence type="ECO:0000256" key="1">
    <source>
        <dbReference type="ARBA" id="ARBA00022679"/>
    </source>
</evidence>
<organism evidence="9 11">
    <name type="scientific">Acutalibacter muris</name>
    <dbReference type="NCBI Taxonomy" id="1796620"/>
    <lineage>
        <taxon>Bacteria</taxon>
        <taxon>Bacillati</taxon>
        <taxon>Bacillota</taxon>
        <taxon>Clostridia</taxon>
        <taxon>Eubacteriales</taxon>
        <taxon>Acutalibacteraceae</taxon>
        <taxon>Acutalibacter</taxon>
    </lineage>
</organism>
<accession>A0A1Z2XS38</accession>
<keyword evidence="3" id="KW-0547">Nucleotide-binding</keyword>
<protein>
    <recommendedName>
        <fullName evidence="5">protein adenylyltransferase</fullName>
        <ecNumber evidence="5">2.7.7.108</ecNumber>
    </recommendedName>
</protein>
<reference evidence="8" key="1">
    <citation type="journal article" date="2017" name="Genome Announc.">
        <title>High-Quality Whole-Genome Sequences of the Oligo-Mouse-Microbiota Bacterial Community.</title>
        <authorList>
            <person name="Garzetti D."/>
            <person name="Brugiroux S."/>
            <person name="Bunk B."/>
            <person name="Pukall R."/>
            <person name="McCoy K.D."/>
            <person name="Macpherson A.J."/>
            <person name="Stecher B."/>
        </authorList>
    </citation>
    <scope>NUCLEOTIDE SEQUENCE</scope>
    <source>
        <strain evidence="8">KB18</strain>
    </source>
</reference>
<evidence type="ECO:0000256" key="7">
    <source>
        <dbReference type="ARBA" id="ARBA00048696"/>
    </source>
</evidence>
<gene>
    <name evidence="8" type="ORF">ADH66_11775</name>
    <name evidence="9" type="ORF">I5Q82_02075</name>
</gene>
<comment type="catalytic activity">
    <reaction evidence="7">
        <text>L-tyrosyl-[protein] + ATP = O-(5'-adenylyl)-L-tyrosyl-[protein] + diphosphate</text>
        <dbReference type="Rhea" id="RHEA:54288"/>
        <dbReference type="Rhea" id="RHEA-COMP:10136"/>
        <dbReference type="Rhea" id="RHEA-COMP:13846"/>
        <dbReference type="ChEBI" id="CHEBI:30616"/>
        <dbReference type="ChEBI" id="CHEBI:33019"/>
        <dbReference type="ChEBI" id="CHEBI:46858"/>
        <dbReference type="ChEBI" id="CHEBI:83624"/>
        <dbReference type="EC" id="2.7.7.108"/>
    </reaction>
</comment>
<dbReference type="EMBL" id="CP065321">
    <property type="protein sequence ID" value="QQR30542.1"/>
    <property type="molecule type" value="Genomic_DNA"/>
</dbReference>
<evidence type="ECO:0000313" key="9">
    <source>
        <dbReference type="EMBL" id="QQR30542.1"/>
    </source>
</evidence>
<dbReference type="GO" id="GO:0070733">
    <property type="term" value="F:AMPylase activity"/>
    <property type="evidence" value="ECO:0007669"/>
    <property type="project" value="UniProtKB-EC"/>
</dbReference>
<evidence type="ECO:0000313" key="8">
    <source>
        <dbReference type="EMBL" id="ASB41274.1"/>
    </source>
</evidence>
<keyword evidence="2" id="KW-0548">Nucleotidyltransferase</keyword>
<comment type="catalytic activity">
    <reaction evidence="6">
        <text>L-threonyl-[protein] + ATP = 3-O-(5'-adenylyl)-L-threonyl-[protein] + diphosphate</text>
        <dbReference type="Rhea" id="RHEA:54292"/>
        <dbReference type="Rhea" id="RHEA-COMP:11060"/>
        <dbReference type="Rhea" id="RHEA-COMP:13847"/>
        <dbReference type="ChEBI" id="CHEBI:30013"/>
        <dbReference type="ChEBI" id="CHEBI:30616"/>
        <dbReference type="ChEBI" id="CHEBI:33019"/>
        <dbReference type="ChEBI" id="CHEBI:138113"/>
        <dbReference type="EC" id="2.7.7.108"/>
    </reaction>
</comment>